<dbReference type="Proteomes" id="UP000573499">
    <property type="component" value="Unassembled WGS sequence"/>
</dbReference>
<accession>A0A7W2F612</accession>
<gene>
    <name evidence="2" type="ORF">H3H39_01535</name>
</gene>
<dbReference type="AlphaFoldDB" id="A0A7W2F612"/>
<keyword evidence="3" id="KW-1185">Reference proteome</keyword>
<evidence type="ECO:0000313" key="3">
    <source>
        <dbReference type="Proteomes" id="UP000573499"/>
    </source>
</evidence>
<keyword evidence="1" id="KW-0732">Signal</keyword>
<name>A0A7W2F612_9BURK</name>
<dbReference type="EMBL" id="JACEZU010000001">
    <property type="protein sequence ID" value="MBA5685732.1"/>
    <property type="molecule type" value="Genomic_DNA"/>
</dbReference>
<dbReference type="RefSeq" id="WP_182151495.1">
    <property type="nucleotide sequence ID" value="NZ_JACEZU010000001.1"/>
</dbReference>
<proteinExistence type="predicted"/>
<evidence type="ECO:0000256" key="1">
    <source>
        <dbReference type="SAM" id="SignalP"/>
    </source>
</evidence>
<feature type="chain" id="PRO_5031229122" evidence="1">
    <location>
        <begin position="27"/>
        <end position="66"/>
    </location>
</feature>
<feature type="signal peptide" evidence="1">
    <location>
        <begin position="1"/>
        <end position="26"/>
    </location>
</feature>
<evidence type="ECO:0000313" key="2">
    <source>
        <dbReference type="EMBL" id="MBA5685732.1"/>
    </source>
</evidence>
<organism evidence="2 3">
    <name type="scientific">Rugamonas apoptosis</name>
    <dbReference type="NCBI Taxonomy" id="2758570"/>
    <lineage>
        <taxon>Bacteria</taxon>
        <taxon>Pseudomonadati</taxon>
        <taxon>Pseudomonadota</taxon>
        <taxon>Betaproteobacteria</taxon>
        <taxon>Burkholderiales</taxon>
        <taxon>Oxalobacteraceae</taxon>
        <taxon>Telluria group</taxon>
        <taxon>Rugamonas</taxon>
    </lineage>
</organism>
<reference evidence="2 3" key="1">
    <citation type="submission" date="2020-07" db="EMBL/GenBank/DDBJ databases">
        <title>Novel species isolated from subtropical streams in China.</title>
        <authorList>
            <person name="Lu H."/>
        </authorList>
    </citation>
    <scope>NUCLEOTIDE SEQUENCE [LARGE SCALE GENOMIC DNA]</scope>
    <source>
        <strain evidence="2 3">LX47W</strain>
    </source>
</reference>
<comment type="caution">
    <text evidence="2">The sequence shown here is derived from an EMBL/GenBank/DDBJ whole genome shotgun (WGS) entry which is preliminary data.</text>
</comment>
<sequence length="66" mass="6692">MNIAKNMEAIFIIATVLIAGTSLATAAVPAHHAAAHAVAKVDSAPMQVVTISAKRLTAEQKAALGN</sequence>
<protein>
    <submittedName>
        <fullName evidence="2">Uncharacterized protein</fullName>
    </submittedName>
</protein>